<feature type="compositionally biased region" description="Polar residues" evidence="2">
    <location>
        <begin position="783"/>
        <end position="802"/>
    </location>
</feature>
<dbReference type="eggNOG" id="KOG1923">
    <property type="taxonomic scope" value="Eukaryota"/>
</dbReference>
<dbReference type="PANTHER" id="PTHR45857:SF8">
    <property type="entry name" value="FORMIN-HOMOLOGY AND ZINC FINGER DOMAINS PROTEIN 1"/>
    <property type="match status" value="1"/>
</dbReference>
<dbReference type="EMBL" id="DS989727">
    <property type="protein sequence ID" value="EEA05537.1"/>
    <property type="molecule type" value="Genomic_DNA"/>
</dbReference>
<feature type="region of interest" description="Disordered" evidence="2">
    <location>
        <begin position="838"/>
        <end position="858"/>
    </location>
</feature>
<reference evidence="4" key="1">
    <citation type="submission" date="2008-06" db="EMBL/GenBank/DDBJ databases">
        <authorList>
            <person name="Lorenzi H."/>
            <person name="Inman J."/>
            <person name="Miller J."/>
            <person name="Schobel S."/>
            <person name="Amedeo P."/>
            <person name="Caler E.V."/>
            <person name="da Silva J."/>
        </authorList>
    </citation>
    <scope>NUCLEOTIDE SEQUENCE [LARGE SCALE GENOMIC DNA]</scope>
    <source>
        <strain evidence="4">RN66</strain>
    </source>
</reference>
<organism evidence="4 5">
    <name type="scientific">Cryptosporidium muris (strain RN66)</name>
    <dbReference type="NCBI Taxonomy" id="441375"/>
    <lineage>
        <taxon>Eukaryota</taxon>
        <taxon>Sar</taxon>
        <taxon>Alveolata</taxon>
        <taxon>Apicomplexa</taxon>
        <taxon>Conoidasida</taxon>
        <taxon>Coccidia</taxon>
        <taxon>Eucoccidiorida</taxon>
        <taxon>Eimeriorina</taxon>
        <taxon>Cryptosporidiidae</taxon>
        <taxon>Cryptosporidium</taxon>
    </lineage>
</organism>
<feature type="compositionally biased region" description="Low complexity" evidence="2">
    <location>
        <begin position="803"/>
        <end position="815"/>
    </location>
</feature>
<dbReference type="GeneID" id="6995208"/>
<dbReference type="SMART" id="SM00498">
    <property type="entry name" value="FH2"/>
    <property type="match status" value="1"/>
</dbReference>
<feature type="region of interest" description="Disordered" evidence="2">
    <location>
        <begin position="118"/>
        <end position="137"/>
    </location>
</feature>
<dbReference type="PANTHER" id="PTHR45857">
    <property type="entry name" value="FORMIN-LIKE PROTEIN"/>
    <property type="match status" value="1"/>
</dbReference>
<accession>B6AAY5</accession>
<dbReference type="InterPro" id="IPR042201">
    <property type="entry name" value="FH2_Formin_sf"/>
</dbReference>
<feature type="region of interest" description="Disordered" evidence="2">
    <location>
        <begin position="66"/>
        <end position="107"/>
    </location>
</feature>
<dbReference type="GO" id="GO:0008360">
    <property type="term" value="P:regulation of cell shape"/>
    <property type="evidence" value="ECO:0007669"/>
    <property type="project" value="TreeGrafter"/>
</dbReference>
<dbReference type="VEuPathDB" id="CryptoDB:CMU_025430"/>
<gene>
    <name evidence="4" type="ORF">CMU_025430</name>
</gene>
<dbReference type="OrthoDB" id="1668162at2759"/>
<comment type="similarity">
    <text evidence="1">Belongs to the formin homology family.</text>
</comment>
<evidence type="ECO:0000256" key="1">
    <source>
        <dbReference type="ARBA" id="ARBA00023449"/>
    </source>
</evidence>
<dbReference type="RefSeq" id="XP_002139886.1">
    <property type="nucleotide sequence ID" value="XM_002139850.1"/>
</dbReference>
<dbReference type="GO" id="GO:0016477">
    <property type="term" value="P:cell migration"/>
    <property type="evidence" value="ECO:0007669"/>
    <property type="project" value="TreeGrafter"/>
</dbReference>
<sequence length="858" mass="97449">MDSEPDKDLLLNLENKTDEELLSSLLKMVEGDSDNGKLIELMKSDPEKLNRIKEILKKQHPNLIKLSNNTTSKDTTQLQPYEDKKKESSLIPSKRFIGQPPGPPPSLKSALINGSQISSNNVNIRGCPPKKGPPPPKLKMMSKNKSLSIKNNLGKVEYLECSRDNTFDYESNLFINIDFGPTPPIGYEPRRLNWSVIAMNKIKGTFWEDIHNERINLKQEISDDLNLDPSIYNFTVDFQKILELFFEDRRIVSDKIAYDGSLTTNNSIYKKYRTVLDSKRSQNIEIALKAMQLIDNNNEFDMNPIKEMLGYRSESLLYGIDKFLNGVSKEKLKILLDLYPTVDEIQLLKESSADSSNTSNLPWRISEQFMLSVLSLNRFKTRAHCVLSMKTFEEEYLSCVERLIKLEDAVDCVHNNLCKGGILRNILYMILKIGNYLNHGTNRGQTVGFRFHSLDLIKNIKSTKSKLTLLKYISKVVYDHSIEIRSKIDKLSHICSEAASVDIEDVLKDIDELANNINIIKKELELNNTVERSQESNCRDLYNKNNSDENDKGLKLSEFEVDYKVDTVDLYVKMVETFVMSSSCQLEIIRKQLMNIVEKLRNLQIYAGESQAKSALVSSSKLGVHSGIEIIKICDGFLRLIKEEFIEFYNIEKKKKDRELRNSISVRPCKVKENNSKTSKLSNSINNSVVNYNSNSEVNSEVNKDTTIVNQHHQLLLDVSDVMLTSNSSTISSSSSSSSLFNPKVTSYQTSPHTSVIQTPVHKSRNNTSVIESSTDSKFGDSSLHSGYDQLNSSGSRINTNFSQISRSSHSNSNSPNPIHITSLFGVNSIIGNLTSQIYDPNKNKQSNFPRQRDRRKV</sequence>
<dbReference type="OMA" id="MLAICEM"/>
<dbReference type="Proteomes" id="UP000001460">
    <property type="component" value="Unassembled WGS sequence"/>
</dbReference>
<dbReference type="Pfam" id="PF02181">
    <property type="entry name" value="FH2"/>
    <property type="match status" value="1"/>
</dbReference>
<name>B6AAY5_CRYMR</name>
<dbReference type="STRING" id="441375.B6AAY5"/>
<proteinExistence type="inferred from homology"/>
<dbReference type="GO" id="GO:0030866">
    <property type="term" value="P:cortical actin cytoskeleton organization"/>
    <property type="evidence" value="ECO:0007669"/>
    <property type="project" value="TreeGrafter"/>
</dbReference>
<protein>
    <submittedName>
        <fullName evidence="4">Formin-like family protein</fullName>
    </submittedName>
</protein>
<feature type="compositionally biased region" description="Polar residues" evidence="2">
    <location>
        <begin position="766"/>
        <end position="777"/>
    </location>
</feature>
<evidence type="ECO:0000313" key="5">
    <source>
        <dbReference type="Proteomes" id="UP000001460"/>
    </source>
</evidence>
<dbReference type="GO" id="GO:0005829">
    <property type="term" value="C:cytosol"/>
    <property type="evidence" value="ECO:0007669"/>
    <property type="project" value="TreeGrafter"/>
</dbReference>
<dbReference type="InterPro" id="IPR015425">
    <property type="entry name" value="FH2_Formin"/>
</dbReference>
<feature type="domain" description="FH2" evidence="3">
    <location>
        <begin position="179"/>
        <end position="667"/>
    </location>
</feature>
<dbReference type="SUPFAM" id="SSF101447">
    <property type="entry name" value="Formin homology 2 domain (FH2 domain)"/>
    <property type="match status" value="1"/>
</dbReference>
<feature type="compositionally biased region" description="Polar residues" evidence="2">
    <location>
        <begin position="838"/>
        <end position="850"/>
    </location>
</feature>
<dbReference type="InterPro" id="IPR043592">
    <property type="entry name" value="FMNL_animal"/>
</dbReference>
<dbReference type="GO" id="GO:0051015">
    <property type="term" value="F:actin filament binding"/>
    <property type="evidence" value="ECO:0007669"/>
    <property type="project" value="TreeGrafter"/>
</dbReference>
<dbReference type="Gene3D" id="1.20.58.2220">
    <property type="entry name" value="Formin, FH2 domain"/>
    <property type="match status" value="1"/>
</dbReference>
<feature type="region of interest" description="Disordered" evidence="2">
    <location>
        <begin position="731"/>
        <end position="815"/>
    </location>
</feature>
<feature type="compositionally biased region" description="Polar residues" evidence="2">
    <location>
        <begin position="66"/>
        <end position="79"/>
    </location>
</feature>
<dbReference type="AlphaFoldDB" id="B6AAY5"/>
<evidence type="ECO:0000313" key="4">
    <source>
        <dbReference type="EMBL" id="EEA05537.1"/>
    </source>
</evidence>
<feature type="compositionally biased region" description="Polar residues" evidence="2">
    <location>
        <begin position="740"/>
        <end position="758"/>
    </location>
</feature>
<keyword evidence="5" id="KW-1185">Reference proteome</keyword>
<dbReference type="PROSITE" id="PS51444">
    <property type="entry name" value="FH2"/>
    <property type="match status" value="1"/>
</dbReference>
<evidence type="ECO:0000259" key="3">
    <source>
        <dbReference type="PROSITE" id="PS51444"/>
    </source>
</evidence>
<evidence type="ECO:0000256" key="2">
    <source>
        <dbReference type="SAM" id="MobiDB-lite"/>
    </source>
</evidence>